<accession>A0A370NZ46</accession>
<feature type="region of interest" description="Disordered" evidence="1">
    <location>
        <begin position="36"/>
        <end position="77"/>
    </location>
</feature>
<reference evidence="3" key="1">
    <citation type="submission" date="2018-06" db="EMBL/GenBank/DDBJ databases">
        <authorList>
            <person name="Feng T."/>
            <person name="Jeon C.O."/>
        </authorList>
    </citation>
    <scope>NUCLEOTIDE SEQUENCE [LARGE SCALE GENOMIC DNA]</scope>
    <source>
        <strain evidence="3">S23</strain>
    </source>
</reference>
<dbReference type="EMBL" id="QKWJ01000006">
    <property type="protein sequence ID" value="RDK10847.1"/>
    <property type="molecule type" value="Genomic_DNA"/>
</dbReference>
<protein>
    <submittedName>
        <fullName evidence="2">Uncharacterized protein</fullName>
    </submittedName>
</protein>
<dbReference type="Proteomes" id="UP000255165">
    <property type="component" value="Unassembled WGS sequence"/>
</dbReference>
<sequence length="77" mass="7744">MPARRRKEAPVTCNLRTRPAAVLMIVAVLGCAGCERSQPGPKPISGTASSALPGAPSAPATSNTPDAPRAPASGQPR</sequence>
<keyword evidence="3" id="KW-1185">Reference proteome</keyword>
<comment type="caution">
    <text evidence="2">The sequence shown here is derived from an EMBL/GenBank/DDBJ whole genome shotgun (WGS) entry which is preliminary data.</text>
</comment>
<organism evidence="2 3">
    <name type="scientific">Cupriavidus lacunae</name>
    <dbReference type="NCBI Taxonomy" id="2666307"/>
    <lineage>
        <taxon>Bacteria</taxon>
        <taxon>Pseudomonadati</taxon>
        <taxon>Pseudomonadota</taxon>
        <taxon>Betaproteobacteria</taxon>
        <taxon>Burkholderiales</taxon>
        <taxon>Burkholderiaceae</taxon>
        <taxon>Cupriavidus</taxon>
    </lineage>
</organism>
<dbReference type="AlphaFoldDB" id="A0A370NZ46"/>
<evidence type="ECO:0000313" key="3">
    <source>
        <dbReference type="Proteomes" id="UP000255165"/>
    </source>
</evidence>
<gene>
    <name evidence="2" type="ORF">DN412_07510</name>
</gene>
<evidence type="ECO:0000313" key="2">
    <source>
        <dbReference type="EMBL" id="RDK10847.1"/>
    </source>
</evidence>
<name>A0A370NZ46_9BURK</name>
<evidence type="ECO:0000256" key="1">
    <source>
        <dbReference type="SAM" id="MobiDB-lite"/>
    </source>
</evidence>
<dbReference type="PROSITE" id="PS51257">
    <property type="entry name" value="PROKAR_LIPOPROTEIN"/>
    <property type="match status" value="1"/>
</dbReference>
<proteinExistence type="predicted"/>
<feature type="compositionally biased region" description="Low complexity" evidence="1">
    <location>
        <begin position="45"/>
        <end position="62"/>
    </location>
</feature>